<protein>
    <recommendedName>
        <fullName evidence="5">Glycosyltransferase 2-like domain-containing protein</fullName>
    </recommendedName>
</protein>
<dbReference type="SUPFAM" id="SSF53448">
    <property type="entry name" value="Nucleotide-diphospho-sugar transferases"/>
    <property type="match status" value="1"/>
</dbReference>
<comment type="similarity">
    <text evidence="1">Belongs to the glycosyltransferase 2 family.</text>
</comment>
<dbReference type="InterPro" id="IPR001173">
    <property type="entry name" value="Glyco_trans_2-like"/>
</dbReference>
<feature type="domain" description="Glycosyltransferase 2-like" evidence="5">
    <location>
        <begin position="129"/>
        <end position="318"/>
    </location>
</feature>
<accession>A0A1D2QTA2</accession>
<dbReference type="Gene3D" id="3.90.550.10">
    <property type="entry name" value="Spore Coat Polysaccharide Biosynthesis Protein SpsA, Chain A"/>
    <property type="match status" value="1"/>
</dbReference>
<evidence type="ECO:0000313" key="6">
    <source>
        <dbReference type="EMBL" id="ODS24783.1"/>
    </source>
</evidence>
<dbReference type="PANTHER" id="PTHR43630:SF1">
    <property type="entry name" value="POLY-BETA-1,6-N-ACETYL-D-GLUCOSAMINE SYNTHASE"/>
    <property type="match status" value="1"/>
</dbReference>
<evidence type="ECO:0000256" key="2">
    <source>
        <dbReference type="ARBA" id="ARBA00022676"/>
    </source>
</evidence>
<keyword evidence="4" id="KW-0472">Membrane</keyword>
<comment type="caution">
    <text evidence="6">The sequence shown here is derived from an EMBL/GenBank/DDBJ whole genome shotgun (WGS) entry which is preliminary data.</text>
</comment>
<dbReference type="GO" id="GO:0016757">
    <property type="term" value="F:glycosyltransferase activity"/>
    <property type="evidence" value="ECO:0007669"/>
    <property type="project" value="UniProtKB-KW"/>
</dbReference>
<gene>
    <name evidence="6" type="ORF">AB835_01635</name>
</gene>
<sequence>MFYIIAFIYSLLVLPPTLYLLLISLAGIKQPKRHAPAIPISGTIGILIPAHNEALNIQRTIESISQAAQKNGAVEINVIADNCSDNTAELARATGVNVLERHNKTIRGKGAALQWAMAELANQNYDFTMIIDADSIVNEAFFHELRCKLNEPGCEVVQTRYEAMVNEHSSIKRLAMLGFNILRARGRMALGGSAGIMGNGFVLSKATLEKVPFQSNSIVEDLEYHMRLVEANIRVTFCNEARIYGEMPTSHAASDIQSSRWEGGRIRVLKAMWWPLLKQFCLGLTKGQWHALEALLDLMLLPIGYMVMVLFAALLFPYTRGIGLFGFMVIGIYILGAAYCGRGISELVVLKRVPEFLFRKLCRLPHLFHSCSGKAAWQRTPRDQKK</sequence>
<evidence type="ECO:0000256" key="4">
    <source>
        <dbReference type="SAM" id="Phobius"/>
    </source>
</evidence>
<evidence type="ECO:0000256" key="1">
    <source>
        <dbReference type="ARBA" id="ARBA00006739"/>
    </source>
</evidence>
<keyword evidence="4" id="KW-0812">Transmembrane</keyword>
<dbReference type="Proteomes" id="UP000242502">
    <property type="component" value="Unassembled WGS sequence"/>
</dbReference>
<dbReference type="CDD" id="cd06438">
    <property type="entry name" value="EpsO_like"/>
    <property type="match status" value="1"/>
</dbReference>
<evidence type="ECO:0000313" key="7">
    <source>
        <dbReference type="Proteomes" id="UP000242502"/>
    </source>
</evidence>
<dbReference type="PANTHER" id="PTHR43630">
    <property type="entry name" value="POLY-BETA-1,6-N-ACETYL-D-GLUCOSAMINE SYNTHASE"/>
    <property type="match status" value="1"/>
</dbReference>
<feature type="transmembrane region" description="Helical" evidence="4">
    <location>
        <begin position="322"/>
        <end position="341"/>
    </location>
</feature>
<reference evidence="6 7" key="1">
    <citation type="journal article" date="2016" name="Appl. Environ. Microbiol.">
        <title>Lack of Overt Genome Reduction in the Bryostatin-Producing Bryozoan Symbiont "Candidatus Endobugula sertula".</title>
        <authorList>
            <person name="Miller I.J."/>
            <person name="Vanee N."/>
            <person name="Fong S.S."/>
            <person name="Lim-Fong G.E."/>
            <person name="Kwan J.C."/>
        </authorList>
    </citation>
    <scope>NUCLEOTIDE SEQUENCE [LARGE SCALE GENOMIC DNA]</scope>
    <source>
        <strain evidence="6">AB1-4</strain>
    </source>
</reference>
<keyword evidence="3" id="KW-0808">Transferase</keyword>
<dbReference type="AlphaFoldDB" id="A0A1D2QTA2"/>
<dbReference type="Pfam" id="PF13632">
    <property type="entry name" value="Glyco_trans_2_3"/>
    <property type="match status" value="1"/>
</dbReference>
<organism evidence="6 7">
    <name type="scientific">Candidatus Endobugula sertula</name>
    <name type="common">Bugula neritina bacterial symbiont</name>
    <dbReference type="NCBI Taxonomy" id="62101"/>
    <lineage>
        <taxon>Bacteria</taxon>
        <taxon>Pseudomonadati</taxon>
        <taxon>Pseudomonadota</taxon>
        <taxon>Gammaproteobacteria</taxon>
        <taxon>Cellvibrionales</taxon>
        <taxon>Cellvibrionaceae</taxon>
        <taxon>Candidatus Endobugula</taxon>
    </lineage>
</organism>
<keyword evidence="4" id="KW-1133">Transmembrane helix</keyword>
<evidence type="ECO:0000256" key="3">
    <source>
        <dbReference type="ARBA" id="ARBA00022679"/>
    </source>
</evidence>
<keyword evidence="2" id="KW-0328">Glycosyltransferase</keyword>
<dbReference type="STRING" id="62101.AB835_01635"/>
<dbReference type="EMBL" id="MDLC01000004">
    <property type="protein sequence ID" value="ODS24783.1"/>
    <property type="molecule type" value="Genomic_DNA"/>
</dbReference>
<proteinExistence type="inferred from homology"/>
<feature type="transmembrane region" description="Helical" evidence="4">
    <location>
        <begin position="6"/>
        <end position="28"/>
    </location>
</feature>
<feature type="transmembrane region" description="Helical" evidence="4">
    <location>
        <begin position="294"/>
        <end position="316"/>
    </location>
</feature>
<evidence type="ECO:0000259" key="5">
    <source>
        <dbReference type="Pfam" id="PF13632"/>
    </source>
</evidence>
<dbReference type="InterPro" id="IPR029044">
    <property type="entry name" value="Nucleotide-diphossugar_trans"/>
</dbReference>
<name>A0A1D2QTA2_9GAMM</name>